<keyword evidence="2" id="KW-1185">Reference proteome</keyword>
<dbReference type="RefSeq" id="XP_024582906.1">
    <property type="nucleotide sequence ID" value="XM_024717404.1"/>
</dbReference>
<protein>
    <submittedName>
        <fullName evidence="1">Uncharacterized protein</fullName>
    </submittedName>
</protein>
<evidence type="ECO:0000313" key="1">
    <source>
        <dbReference type="EMBL" id="CEG46537.1"/>
    </source>
</evidence>
<accession>A0A0P1AXX6</accession>
<sequence length="84" mass="9187">MLKPHYAQPQHILARPATHSLCLHTSPSSVTLWTKRRSQRVVAFALPTPGTCSISFSTSSPDDDKSSYLARSIRSSKICMLGAT</sequence>
<dbReference type="EMBL" id="CCYD01002047">
    <property type="protein sequence ID" value="CEG46537.1"/>
    <property type="molecule type" value="Genomic_DNA"/>
</dbReference>
<proteinExistence type="predicted"/>
<dbReference type="AlphaFoldDB" id="A0A0P1AXX6"/>
<dbReference type="GeneID" id="36397992"/>
<dbReference type="Proteomes" id="UP000054928">
    <property type="component" value="Unassembled WGS sequence"/>
</dbReference>
<organism evidence="1 2">
    <name type="scientific">Plasmopara halstedii</name>
    <name type="common">Downy mildew of sunflower</name>
    <dbReference type="NCBI Taxonomy" id="4781"/>
    <lineage>
        <taxon>Eukaryota</taxon>
        <taxon>Sar</taxon>
        <taxon>Stramenopiles</taxon>
        <taxon>Oomycota</taxon>
        <taxon>Peronosporomycetes</taxon>
        <taxon>Peronosporales</taxon>
        <taxon>Peronosporaceae</taxon>
        <taxon>Plasmopara</taxon>
    </lineage>
</organism>
<name>A0A0P1AXX6_PLAHL</name>
<evidence type="ECO:0000313" key="2">
    <source>
        <dbReference type="Proteomes" id="UP000054928"/>
    </source>
</evidence>
<reference evidence="2" key="1">
    <citation type="submission" date="2014-09" db="EMBL/GenBank/DDBJ databases">
        <authorList>
            <person name="Sharma Rahul"/>
            <person name="Thines Marco"/>
        </authorList>
    </citation>
    <scope>NUCLEOTIDE SEQUENCE [LARGE SCALE GENOMIC DNA]</scope>
</reference>